<keyword evidence="2" id="KW-0645">Protease</keyword>
<accession>A0ABS2SZ38</accession>
<evidence type="ECO:0000256" key="1">
    <source>
        <dbReference type="SAM" id="Phobius"/>
    </source>
</evidence>
<feature type="transmembrane region" description="Helical" evidence="1">
    <location>
        <begin position="85"/>
        <end position="105"/>
    </location>
</feature>
<feature type="transmembrane region" description="Helical" evidence="1">
    <location>
        <begin position="50"/>
        <end position="73"/>
    </location>
</feature>
<dbReference type="GO" id="GO:0006508">
    <property type="term" value="P:proteolysis"/>
    <property type="evidence" value="ECO:0007669"/>
    <property type="project" value="UniProtKB-KW"/>
</dbReference>
<keyword evidence="1" id="KW-0812">Transmembrane</keyword>
<dbReference type="RefSeq" id="WP_204466725.1">
    <property type="nucleotide sequence ID" value="NZ_JAFBCV010000008.1"/>
</dbReference>
<dbReference type="EMBL" id="JAFBCV010000008">
    <property type="protein sequence ID" value="MBM7839487.1"/>
    <property type="molecule type" value="Genomic_DNA"/>
</dbReference>
<name>A0ABS2SZ38_9BACI</name>
<dbReference type="GO" id="GO:0008233">
    <property type="term" value="F:peptidase activity"/>
    <property type="evidence" value="ECO:0007669"/>
    <property type="project" value="UniProtKB-KW"/>
</dbReference>
<evidence type="ECO:0000313" key="3">
    <source>
        <dbReference type="Proteomes" id="UP001179280"/>
    </source>
</evidence>
<organism evidence="2 3">
    <name type="scientific">Shouchella xiaoxiensis</name>
    <dbReference type="NCBI Taxonomy" id="766895"/>
    <lineage>
        <taxon>Bacteria</taxon>
        <taxon>Bacillati</taxon>
        <taxon>Bacillota</taxon>
        <taxon>Bacilli</taxon>
        <taxon>Bacillales</taxon>
        <taxon>Bacillaceae</taxon>
        <taxon>Shouchella</taxon>
    </lineage>
</organism>
<comment type="caution">
    <text evidence="2">The sequence shown here is derived from an EMBL/GenBank/DDBJ whole genome shotgun (WGS) entry which is preliminary data.</text>
</comment>
<proteinExistence type="predicted"/>
<keyword evidence="1" id="KW-0472">Membrane</keyword>
<keyword evidence="3" id="KW-1185">Reference proteome</keyword>
<feature type="transmembrane region" description="Helical" evidence="1">
    <location>
        <begin position="20"/>
        <end position="38"/>
    </location>
</feature>
<keyword evidence="1" id="KW-1133">Transmembrane helix</keyword>
<dbReference type="Proteomes" id="UP001179280">
    <property type="component" value="Unassembled WGS sequence"/>
</dbReference>
<gene>
    <name evidence="2" type="ORF">JOC54_002767</name>
</gene>
<evidence type="ECO:0000313" key="2">
    <source>
        <dbReference type="EMBL" id="MBM7839487.1"/>
    </source>
</evidence>
<reference evidence="2" key="1">
    <citation type="submission" date="2021-01" db="EMBL/GenBank/DDBJ databases">
        <title>Genomic Encyclopedia of Type Strains, Phase IV (KMG-IV): sequencing the most valuable type-strain genomes for metagenomic binning, comparative biology and taxonomic classification.</title>
        <authorList>
            <person name="Goeker M."/>
        </authorList>
    </citation>
    <scope>NUCLEOTIDE SEQUENCE</scope>
    <source>
        <strain evidence="2">DSM 21943</strain>
    </source>
</reference>
<sequence>MSASCRCGRTGGYRIGIFKIIGYGFIGVLFLTIIGVIIEGVVNSRDSELSQLLMAVLFTATSLSIFFVSLDHFKKTKQDKKAKRSFFVMIAVALFFLVLASIEAIPLL</sequence>
<keyword evidence="2" id="KW-0378">Hydrolase</keyword>
<protein>
    <submittedName>
        <fullName evidence="2">Membrane protease YdiL (CAAX protease family)</fullName>
    </submittedName>
</protein>